<accession>A0ABV0K071</accession>
<feature type="compositionally biased region" description="Polar residues" evidence="1">
    <location>
        <begin position="1"/>
        <end position="10"/>
    </location>
</feature>
<feature type="region of interest" description="Disordered" evidence="1">
    <location>
        <begin position="1"/>
        <end position="25"/>
    </location>
</feature>
<dbReference type="Pfam" id="PF01584">
    <property type="entry name" value="CheW"/>
    <property type="match status" value="1"/>
</dbReference>
<dbReference type="SMART" id="SM00260">
    <property type="entry name" value="CheW"/>
    <property type="match status" value="1"/>
</dbReference>
<dbReference type="Proteomes" id="UP001482513">
    <property type="component" value="Unassembled WGS sequence"/>
</dbReference>
<keyword evidence="4" id="KW-1185">Reference proteome</keyword>
<proteinExistence type="predicted"/>
<feature type="domain" description="CheW-like" evidence="2">
    <location>
        <begin position="27"/>
        <end position="192"/>
    </location>
</feature>
<gene>
    <name evidence="3" type="ORF">NC992_04780</name>
</gene>
<evidence type="ECO:0000259" key="2">
    <source>
        <dbReference type="PROSITE" id="PS50851"/>
    </source>
</evidence>
<name>A0ABV0K071_9CYAN</name>
<evidence type="ECO:0000256" key="1">
    <source>
        <dbReference type="SAM" id="MobiDB-lite"/>
    </source>
</evidence>
<dbReference type="PROSITE" id="PS50851">
    <property type="entry name" value="CHEW"/>
    <property type="match status" value="1"/>
</dbReference>
<reference evidence="3 4" key="1">
    <citation type="submission" date="2022-04" db="EMBL/GenBank/DDBJ databases">
        <title>Positive selection, recombination, and allopatry shape intraspecific diversity of widespread and dominant cyanobacteria.</title>
        <authorList>
            <person name="Wei J."/>
            <person name="Shu W."/>
            <person name="Hu C."/>
        </authorList>
    </citation>
    <scope>NUCLEOTIDE SEQUENCE [LARGE SCALE GENOMIC DNA]</scope>
    <source>
        <strain evidence="3 4">DQ-A4</strain>
    </source>
</reference>
<organism evidence="3 4">
    <name type="scientific">Leptolyngbya subtilissima DQ-A4</name>
    <dbReference type="NCBI Taxonomy" id="2933933"/>
    <lineage>
        <taxon>Bacteria</taxon>
        <taxon>Bacillati</taxon>
        <taxon>Cyanobacteriota</taxon>
        <taxon>Cyanophyceae</taxon>
        <taxon>Leptolyngbyales</taxon>
        <taxon>Leptolyngbyaceae</taxon>
        <taxon>Leptolyngbya group</taxon>
        <taxon>Leptolyngbya</taxon>
    </lineage>
</organism>
<dbReference type="Gene3D" id="2.40.50.180">
    <property type="entry name" value="CheA-289, Domain 4"/>
    <property type="match status" value="1"/>
</dbReference>
<evidence type="ECO:0000313" key="4">
    <source>
        <dbReference type="Proteomes" id="UP001482513"/>
    </source>
</evidence>
<dbReference type="InterPro" id="IPR036061">
    <property type="entry name" value="CheW-like_dom_sf"/>
</dbReference>
<sequence>MNSETATPTDNLIPPLQDTTSPGAPPEEQFLKVIVNGGLPLLLPGANLVEIMKLSIGQVVPMFQMAPWVMGLYNWRGEMLWVADLGHFLGFTPWYNQAEAATRHTVVVIKPPYRPSQPTDEQTATLGLVVNAVEAMVAYPVPALQPLSAAFSGQSIPVEPGLLPFLRGCCVDSADQPQLILDGTAVLNAMAQA</sequence>
<dbReference type="RefSeq" id="WP_190695336.1">
    <property type="nucleotide sequence ID" value="NZ_JAMPKX010000002.1"/>
</dbReference>
<dbReference type="EMBL" id="JAMPKX010000002">
    <property type="protein sequence ID" value="MEP0946176.1"/>
    <property type="molecule type" value="Genomic_DNA"/>
</dbReference>
<comment type="caution">
    <text evidence="3">The sequence shown here is derived from an EMBL/GenBank/DDBJ whole genome shotgun (WGS) entry which is preliminary data.</text>
</comment>
<evidence type="ECO:0000313" key="3">
    <source>
        <dbReference type="EMBL" id="MEP0946176.1"/>
    </source>
</evidence>
<protein>
    <submittedName>
        <fullName evidence="3">Chemotaxis protein CheW</fullName>
    </submittedName>
</protein>
<dbReference type="SUPFAM" id="SSF50341">
    <property type="entry name" value="CheW-like"/>
    <property type="match status" value="1"/>
</dbReference>
<dbReference type="InterPro" id="IPR002545">
    <property type="entry name" value="CheW-lke_dom"/>
</dbReference>